<organism evidence="4 5">
    <name type="scientific">Limimaricola cinnabarinus</name>
    <dbReference type="NCBI Taxonomy" id="1125964"/>
    <lineage>
        <taxon>Bacteria</taxon>
        <taxon>Pseudomonadati</taxon>
        <taxon>Pseudomonadota</taxon>
        <taxon>Alphaproteobacteria</taxon>
        <taxon>Rhodobacterales</taxon>
        <taxon>Paracoccaceae</taxon>
        <taxon>Limimaricola</taxon>
    </lineage>
</organism>
<gene>
    <name evidence="4" type="ORF">CJ301_07940</name>
</gene>
<feature type="coiled-coil region" evidence="3">
    <location>
        <begin position="52"/>
        <end position="84"/>
    </location>
</feature>
<evidence type="ECO:0000313" key="5">
    <source>
        <dbReference type="Proteomes" id="UP000221860"/>
    </source>
</evidence>
<keyword evidence="3" id="KW-0175">Coiled coil</keyword>
<keyword evidence="1" id="KW-0813">Transport</keyword>
<sequence length="216" mass="23371">MSLFDRDFDRELAEERRAVAQVDKARHTDEALLAAVAEARAEALAQGRAEGRAEAEAEARAAEAEALSARLEQIAQRLDEMIAARDTHRAALERQLLGYAAVTAEKVLPEILDARAHARALAQIRRGLRLGLDAARLEIALPEGADDLRAEVARLVKAQGLAGRAVLRTDPALAPGDARVAWEGGRLDYSFAAICDEILGTLRAIARATPQTEDRI</sequence>
<comment type="caution">
    <text evidence="4">The sequence shown here is derived from an EMBL/GenBank/DDBJ whole genome shotgun (WGS) entry which is preliminary data.</text>
</comment>
<keyword evidence="5" id="KW-1185">Reference proteome</keyword>
<protein>
    <submittedName>
        <fullName evidence="4">Uncharacterized protein</fullName>
    </submittedName>
</protein>
<reference evidence="4 5" key="1">
    <citation type="submission" date="2017-08" db="EMBL/GenBank/DDBJ databases">
        <title>Draft Genome Sequence of Loktanella cinnabarina Strain XM1, Isolated from Coastal Surface Water.</title>
        <authorList>
            <person name="Ma R."/>
            <person name="Wang J."/>
            <person name="Wang Q."/>
            <person name="Ma Z."/>
            <person name="Li J."/>
            <person name="Chen L."/>
        </authorList>
    </citation>
    <scope>NUCLEOTIDE SEQUENCE [LARGE SCALE GENOMIC DNA]</scope>
    <source>
        <strain evidence="4 5">XM1</strain>
    </source>
</reference>
<dbReference type="Proteomes" id="UP000221860">
    <property type="component" value="Unassembled WGS sequence"/>
</dbReference>
<dbReference type="EMBL" id="NQWH01000010">
    <property type="protein sequence ID" value="PHP27909.1"/>
    <property type="molecule type" value="Genomic_DNA"/>
</dbReference>
<accession>A0A2G1MGM0</accession>
<dbReference type="PANTHER" id="PTHR34982:SF1">
    <property type="entry name" value="FLAGELLAR ASSEMBLY PROTEIN FLIH"/>
    <property type="match status" value="1"/>
</dbReference>
<evidence type="ECO:0000256" key="3">
    <source>
        <dbReference type="SAM" id="Coils"/>
    </source>
</evidence>
<proteinExistence type="predicted"/>
<keyword evidence="2" id="KW-0653">Protein transport</keyword>
<dbReference type="PANTHER" id="PTHR34982">
    <property type="entry name" value="YOP PROTEINS TRANSLOCATION PROTEIN L"/>
    <property type="match status" value="1"/>
</dbReference>
<evidence type="ECO:0000256" key="2">
    <source>
        <dbReference type="ARBA" id="ARBA00022927"/>
    </source>
</evidence>
<dbReference type="RefSeq" id="WP_099276101.1">
    <property type="nucleotide sequence ID" value="NZ_KZ304956.1"/>
</dbReference>
<dbReference type="GO" id="GO:0005829">
    <property type="term" value="C:cytosol"/>
    <property type="evidence" value="ECO:0007669"/>
    <property type="project" value="TreeGrafter"/>
</dbReference>
<dbReference type="OrthoDB" id="7873045at2"/>
<dbReference type="AlphaFoldDB" id="A0A2G1MGM0"/>
<evidence type="ECO:0000256" key="1">
    <source>
        <dbReference type="ARBA" id="ARBA00022448"/>
    </source>
</evidence>
<name>A0A2G1MGM0_9RHOB</name>
<dbReference type="GO" id="GO:0015031">
    <property type="term" value="P:protein transport"/>
    <property type="evidence" value="ECO:0007669"/>
    <property type="project" value="UniProtKB-KW"/>
</dbReference>
<dbReference type="InterPro" id="IPR051472">
    <property type="entry name" value="T3SS_Stator/FliH"/>
</dbReference>
<evidence type="ECO:0000313" key="4">
    <source>
        <dbReference type="EMBL" id="PHP27909.1"/>
    </source>
</evidence>